<keyword evidence="5" id="KW-0732">Signal</keyword>
<dbReference type="GO" id="GO:0046872">
    <property type="term" value="F:metal ion binding"/>
    <property type="evidence" value="ECO:0007669"/>
    <property type="project" value="UniProtKB-KW"/>
</dbReference>
<evidence type="ECO:0000256" key="2">
    <source>
        <dbReference type="ARBA" id="ARBA00022723"/>
    </source>
</evidence>
<name>A0A2N5XXT9_9GAMM</name>
<keyword evidence="3" id="KW-0408">Iron</keyword>
<reference evidence="8" key="1">
    <citation type="submission" date="2017-11" db="EMBL/GenBank/DDBJ databases">
        <title>The draft genome sequence of Chromatocurvus sp. F02.</title>
        <authorList>
            <person name="Du Z.-J."/>
            <person name="Chang Y.-Q."/>
        </authorList>
    </citation>
    <scope>NUCLEOTIDE SEQUENCE [LARGE SCALE GENOMIC DNA]</scope>
    <source>
        <strain evidence="8">F02</strain>
    </source>
</reference>
<dbReference type="PANTHER" id="PTHR19359:SF95">
    <property type="entry name" value="CYTOCHROME B5 TYPE B"/>
    <property type="match status" value="1"/>
</dbReference>
<keyword evidence="8" id="KW-1185">Reference proteome</keyword>
<dbReference type="EMBL" id="PKLZ01000024">
    <property type="protein sequence ID" value="PLW80953.1"/>
    <property type="molecule type" value="Genomic_DNA"/>
</dbReference>
<dbReference type="SMART" id="SM01117">
    <property type="entry name" value="Cyt-b5"/>
    <property type="match status" value="1"/>
</dbReference>
<comment type="similarity">
    <text evidence="4">Belongs to the cytochrome b5 family.</text>
</comment>
<evidence type="ECO:0000256" key="1">
    <source>
        <dbReference type="ARBA" id="ARBA00022617"/>
    </source>
</evidence>
<gene>
    <name evidence="7" type="ORF">CWI75_18165</name>
</gene>
<accession>A0A2N5XXT9</accession>
<keyword evidence="1" id="KW-0349">Heme</keyword>
<proteinExistence type="inferred from homology"/>
<organism evidence="7 8">
    <name type="scientific">Kineobactrum sediminis</name>
    <dbReference type="NCBI Taxonomy" id="1905677"/>
    <lineage>
        <taxon>Bacteria</taxon>
        <taxon>Pseudomonadati</taxon>
        <taxon>Pseudomonadota</taxon>
        <taxon>Gammaproteobacteria</taxon>
        <taxon>Cellvibrionales</taxon>
        <taxon>Halieaceae</taxon>
        <taxon>Kineobactrum</taxon>
    </lineage>
</organism>
<dbReference type="RefSeq" id="WP_101522945.1">
    <property type="nucleotide sequence ID" value="NZ_PKLZ01000024.1"/>
</dbReference>
<dbReference type="InterPro" id="IPR036400">
    <property type="entry name" value="Cyt_B5-like_heme/steroid_sf"/>
</dbReference>
<evidence type="ECO:0000256" key="5">
    <source>
        <dbReference type="SAM" id="SignalP"/>
    </source>
</evidence>
<dbReference type="PANTHER" id="PTHR19359">
    <property type="entry name" value="CYTOCHROME B5"/>
    <property type="match status" value="1"/>
</dbReference>
<dbReference type="PROSITE" id="PS50255">
    <property type="entry name" value="CYTOCHROME_B5_2"/>
    <property type="match status" value="1"/>
</dbReference>
<protein>
    <submittedName>
        <fullName evidence="7">Cytochrome b5</fullName>
    </submittedName>
</protein>
<evidence type="ECO:0000256" key="3">
    <source>
        <dbReference type="ARBA" id="ARBA00023004"/>
    </source>
</evidence>
<dbReference type="AlphaFoldDB" id="A0A2N5XXT9"/>
<dbReference type="OrthoDB" id="8173637at2"/>
<dbReference type="InterPro" id="IPR050668">
    <property type="entry name" value="Cytochrome_b5"/>
</dbReference>
<dbReference type="SUPFAM" id="SSF55856">
    <property type="entry name" value="Cytochrome b5-like heme/steroid binding domain"/>
    <property type="match status" value="1"/>
</dbReference>
<feature type="chain" id="PRO_5014723884" evidence="5">
    <location>
        <begin position="21"/>
        <end position="117"/>
    </location>
</feature>
<dbReference type="Proteomes" id="UP000234845">
    <property type="component" value="Unassembled WGS sequence"/>
</dbReference>
<evidence type="ECO:0000313" key="8">
    <source>
        <dbReference type="Proteomes" id="UP000234845"/>
    </source>
</evidence>
<dbReference type="InterPro" id="IPR001199">
    <property type="entry name" value="Cyt_B5-like_heme/steroid-bd"/>
</dbReference>
<comment type="caution">
    <text evidence="7">The sequence shown here is derived from an EMBL/GenBank/DDBJ whole genome shotgun (WGS) entry which is preliminary data.</text>
</comment>
<dbReference type="Pfam" id="PF00173">
    <property type="entry name" value="Cyt-b5"/>
    <property type="match status" value="1"/>
</dbReference>
<evidence type="ECO:0000259" key="6">
    <source>
        <dbReference type="PROSITE" id="PS50255"/>
    </source>
</evidence>
<keyword evidence="2" id="KW-0479">Metal-binding</keyword>
<dbReference type="Gene3D" id="3.10.120.10">
    <property type="entry name" value="Cytochrome b5-like heme/steroid binding domain"/>
    <property type="match status" value="1"/>
</dbReference>
<sequence>MKKFMFASFIAFWASLGTIAVLHGVGPQEATAESDEAQYTLDDVAEHDSLDDCWMAIEGTVYDVTDYVPRHPAPDSVIKPWCGKEATEGMRTKGANRDHSSMAWQMLEDYRIGVLAE</sequence>
<evidence type="ECO:0000313" key="7">
    <source>
        <dbReference type="EMBL" id="PLW80953.1"/>
    </source>
</evidence>
<dbReference type="GO" id="GO:0020037">
    <property type="term" value="F:heme binding"/>
    <property type="evidence" value="ECO:0007669"/>
    <property type="project" value="TreeGrafter"/>
</dbReference>
<dbReference type="GO" id="GO:0016020">
    <property type="term" value="C:membrane"/>
    <property type="evidence" value="ECO:0007669"/>
    <property type="project" value="TreeGrafter"/>
</dbReference>
<feature type="domain" description="Cytochrome b5 heme-binding" evidence="6">
    <location>
        <begin position="36"/>
        <end position="116"/>
    </location>
</feature>
<feature type="signal peptide" evidence="5">
    <location>
        <begin position="1"/>
        <end position="20"/>
    </location>
</feature>
<evidence type="ECO:0000256" key="4">
    <source>
        <dbReference type="ARBA" id="ARBA00038168"/>
    </source>
</evidence>